<dbReference type="EMBL" id="CP000308">
    <property type="protein sequence ID" value="ABG15429.1"/>
    <property type="molecule type" value="Genomic_DNA"/>
</dbReference>
<dbReference type="AlphaFoldDB" id="A0A0H2YB49"/>
<dbReference type="SUPFAM" id="SSF56349">
    <property type="entry name" value="DNA breaking-rejoining enzymes"/>
    <property type="match status" value="1"/>
</dbReference>
<accession>A0A0H2YB49</accession>
<gene>
    <name evidence="3" type="ordered locus">YPA_3467</name>
</gene>
<organism evidence="3 4">
    <name type="scientific">Yersinia pestis bv. Antiqua (strain Antiqua)</name>
    <dbReference type="NCBI Taxonomy" id="360102"/>
    <lineage>
        <taxon>Bacteria</taxon>
        <taxon>Pseudomonadati</taxon>
        <taxon>Pseudomonadota</taxon>
        <taxon>Gammaproteobacteria</taxon>
        <taxon>Enterobacterales</taxon>
        <taxon>Yersiniaceae</taxon>
        <taxon>Yersinia</taxon>
    </lineage>
</organism>
<dbReference type="InterPro" id="IPR011010">
    <property type="entry name" value="DNA_brk_join_enz"/>
</dbReference>
<protein>
    <recommendedName>
        <fullName evidence="2">Tyr recombinase domain-containing protein</fullName>
    </recommendedName>
</protein>
<dbReference type="GO" id="GO:0006310">
    <property type="term" value="P:DNA recombination"/>
    <property type="evidence" value="ECO:0007669"/>
    <property type="project" value="UniProtKB-KW"/>
</dbReference>
<evidence type="ECO:0000259" key="2">
    <source>
        <dbReference type="PROSITE" id="PS51898"/>
    </source>
</evidence>
<dbReference type="GO" id="GO:0003677">
    <property type="term" value="F:DNA binding"/>
    <property type="evidence" value="ECO:0007669"/>
    <property type="project" value="InterPro"/>
</dbReference>
<feature type="domain" description="Tyr recombinase" evidence="2">
    <location>
        <begin position="1"/>
        <end position="48"/>
    </location>
</feature>
<dbReference type="PROSITE" id="PS51898">
    <property type="entry name" value="TYR_RECOMBINASE"/>
    <property type="match status" value="1"/>
</dbReference>
<dbReference type="InterPro" id="IPR002104">
    <property type="entry name" value="Integrase_catalytic"/>
</dbReference>
<reference evidence="3 4" key="1">
    <citation type="journal article" date="2006" name="J. Bacteriol.">
        <title>Complete genome sequence of Yersinia pestis strains Antiqua and Nepal516: evidence of gene reduction in an emerging pathogen.</title>
        <authorList>
            <person name="Chain P.S."/>
            <person name="Hu P."/>
            <person name="Malfatti S.A."/>
            <person name="Radnedge L."/>
            <person name="Larimer F."/>
            <person name="Vergez L.M."/>
            <person name="Worsham P."/>
            <person name="Chu M.C."/>
            <person name="Andersen G.L."/>
        </authorList>
    </citation>
    <scope>NUCLEOTIDE SEQUENCE [LARGE SCALE GENOMIC DNA]</scope>
    <source>
        <strain evidence="3 4">Antiqua</strain>
    </source>
</reference>
<sequence length="67" mass="7508">MLRHTCASHFMMNSRNIIALQQILRHANIQPTMAYAHLAPDYLQNTVILTPLKGGLAAETRPQSVHT</sequence>
<evidence type="ECO:0000256" key="1">
    <source>
        <dbReference type="ARBA" id="ARBA00023172"/>
    </source>
</evidence>
<dbReference type="KEGG" id="ypa:YPA_3467"/>
<dbReference type="InterPro" id="IPR013762">
    <property type="entry name" value="Integrase-like_cat_sf"/>
</dbReference>
<dbReference type="GO" id="GO:0015074">
    <property type="term" value="P:DNA integration"/>
    <property type="evidence" value="ECO:0007669"/>
    <property type="project" value="InterPro"/>
</dbReference>
<proteinExistence type="predicted"/>
<dbReference type="Pfam" id="PF00589">
    <property type="entry name" value="Phage_integrase"/>
    <property type="match status" value="1"/>
</dbReference>
<name>A0A0H2YB49_YERPA</name>
<evidence type="ECO:0000313" key="4">
    <source>
        <dbReference type="Proteomes" id="UP000001971"/>
    </source>
</evidence>
<dbReference type="Proteomes" id="UP000001971">
    <property type="component" value="Chromosome"/>
</dbReference>
<keyword evidence="1" id="KW-0233">DNA recombination</keyword>
<evidence type="ECO:0000313" key="3">
    <source>
        <dbReference type="EMBL" id="ABG15429.1"/>
    </source>
</evidence>
<dbReference type="Gene3D" id="1.10.443.10">
    <property type="entry name" value="Intergrase catalytic core"/>
    <property type="match status" value="1"/>
</dbReference>